<keyword evidence="2" id="KW-1185">Reference proteome</keyword>
<dbReference type="EMBL" id="JAKKPZ010000186">
    <property type="protein sequence ID" value="KAI1699257.1"/>
    <property type="molecule type" value="Genomic_DNA"/>
</dbReference>
<sequence length="373" mass="42296">MLVLKKVLSIKYSNYSATLNNRSLGLDYFICHISQAEPNDKPVYVYVRGTFDSDTKFLEFFGQFQLIAFGHKPVVLKALFYEQLALQTNPYLPSSSPEYNIQQNMWGDIRFGLASTRIRDKYLHTKNLLALKLSQRSQNIIVEISYKFDVTIGHPDPRAFPSLLENHATYLARICKELTPKTFGSPRHFWLNINVSLSFADAKLITHLDVDFMRMDLVDFSINSPVFSTLYTSRIRINQLNILAHIDPSLPISFAPLRLAHQLQIDIHDHPMQIITGSGIHVKVCSIGKVFTPLSGNEHPVLLHFTENIHFCPGCATQMVIGRDFLILGLVSLPNAASALQIPSPHLQTFSSMSPSTAQNTQMYRFNEKRNSL</sequence>
<accession>A0AAD4MMK3</accession>
<name>A0AAD4MMK3_9BILA</name>
<evidence type="ECO:0000313" key="2">
    <source>
        <dbReference type="Proteomes" id="UP001201812"/>
    </source>
</evidence>
<evidence type="ECO:0000313" key="1">
    <source>
        <dbReference type="EMBL" id="KAI1699257.1"/>
    </source>
</evidence>
<dbReference type="Proteomes" id="UP001201812">
    <property type="component" value="Unassembled WGS sequence"/>
</dbReference>
<reference evidence="1" key="1">
    <citation type="submission" date="2022-01" db="EMBL/GenBank/DDBJ databases">
        <title>Genome Sequence Resource for Two Populations of Ditylenchus destructor, the Migratory Endoparasitic Phytonematode.</title>
        <authorList>
            <person name="Zhang H."/>
            <person name="Lin R."/>
            <person name="Xie B."/>
        </authorList>
    </citation>
    <scope>NUCLEOTIDE SEQUENCE</scope>
    <source>
        <strain evidence="1">BazhouSP</strain>
    </source>
</reference>
<protein>
    <submittedName>
        <fullName evidence="1">Uncharacterized protein</fullName>
    </submittedName>
</protein>
<dbReference type="AlphaFoldDB" id="A0AAD4MMK3"/>
<comment type="caution">
    <text evidence="1">The sequence shown here is derived from an EMBL/GenBank/DDBJ whole genome shotgun (WGS) entry which is preliminary data.</text>
</comment>
<organism evidence="1 2">
    <name type="scientific">Ditylenchus destructor</name>
    <dbReference type="NCBI Taxonomy" id="166010"/>
    <lineage>
        <taxon>Eukaryota</taxon>
        <taxon>Metazoa</taxon>
        <taxon>Ecdysozoa</taxon>
        <taxon>Nematoda</taxon>
        <taxon>Chromadorea</taxon>
        <taxon>Rhabditida</taxon>
        <taxon>Tylenchina</taxon>
        <taxon>Tylenchomorpha</taxon>
        <taxon>Sphaerularioidea</taxon>
        <taxon>Anguinidae</taxon>
        <taxon>Anguininae</taxon>
        <taxon>Ditylenchus</taxon>
    </lineage>
</organism>
<proteinExistence type="predicted"/>
<gene>
    <name evidence="1" type="ORF">DdX_17433</name>
</gene>